<gene>
    <name evidence="3" type="ORF">G6011_04553</name>
</gene>
<proteinExistence type="predicted"/>
<evidence type="ECO:0000259" key="2">
    <source>
        <dbReference type="PROSITE" id="PS50181"/>
    </source>
</evidence>
<evidence type="ECO:0000313" key="3">
    <source>
        <dbReference type="EMBL" id="KAG9194518.1"/>
    </source>
</evidence>
<evidence type="ECO:0000313" key="4">
    <source>
        <dbReference type="Proteomes" id="UP001199106"/>
    </source>
</evidence>
<name>A0AAD4IHF5_9PLEO</name>
<sequence length="784" mass="91594">MSYDRYLMNLFSLHDLDGLSPDMPDSTSSRECSPVAFDAPVRPKPDIAATQNSMLLKLPDDIFKCVLDYLDRDAAWSLKRLCKGMATSVTVNQLLYRYPIQLNDVRDIRLGDWKYRSLGSTRWTSFKESINHGNRRHVHKLAMSHWASIDDFKWIQENLPCLTSLDISAIKDFVWTPEETWTWKMMAEACSELFARLEELEVANWADYTAHSRIEYSYSYQDYRFKQSFRISRRRDGGSVANAIFPICKKLKTLAIRERYSGFHTWNEWEVHQRVCCLVDGVQKYCPETMTKLRLHDYAPYRSLFSTNATAWSRIKDVEIGLYSWMEDRRDRDVIGPIPYRITQGHHHRDEEEAFDDKSFDACGRDHMVLGNHVVQGVGASFEDLLQSLQTISKKYPNINIKPIRNLQNIVLHPFHLVNVMQRRHHFGQATQQNNDQAHSDPSSKPEVQEALRWLADKCDWKPILAWESMMCDVFPANLEPNRTFLPKQDVLSRIKTMVATLRSLNIPIRVSIGDRTNMCPSSGLDGSLYFGDYKTFIGENENKREVLLPTQAVFSLTPIASMVDELTIQYPADVPGVSGWLRTAKRPTLAEIALMQREMVGWRRFWARYASQFKNIKKLTANVPNDIYEDWGRTELTNLLDDERWQMLEVEDKHDQSILGTCFPFSSSGSSSVLRHSLTRRRTRTRFVQRVFFRLDNDPLEIECLPPGLTEKQREEREITEAEIADKEAPQHRFWPKRDESMEERGQKRKRDDAKNGNGKERMEKRTRTDHENYERFQQPMQL</sequence>
<dbReference type="AlphaFoldDB" id="A0AAD4IHF5"/>
<dbReference type="InterPro" id="IPR001810">
    <property type="entry name" value="F-box_dom"/>
</dbReference>
<dbReference type="Proteomes" id="UP001199106">
    <property type="component" value="Unassembled WGS sequence"/>
</dbReference>
<dbReference type="EMBL" id="JAANER010000002">
    <property type="protein sequence ID" value="KAG9194518.1"/>
    <property type="molecule type" value="Genomic_DNA"/>
</dbReference>
<feature type="region of interest" description="Disordered" evidence="1">
    <location>
        <begin position="707"/>
        <end position="784"/>
    </location>
</feature>
<keyword evidence="4" id="KW-1185">Reference proteome</keyword>
<reference evidence="3" key="1">
    <citation type="submission" date="2021-07" db="EMBL/GenBank/DDBJ databases">
        <title>Genome Resource of American Ginseng Black Spot Pathogen Alternaria panax.</title>
        <authorList>
            <person name="Qiu C."/>
            <person name="Wang W."/>
            <person name="Liu Z."/>
        </authorList>
    </citation>
    <scope>NUCLEOTIDE SEQUENCE</scope>
    <source>
        <strain evidence="3">BNCC115425</strain>
    </source>
</reference>
<evidence type="ECO:0000256" key="1">
    <source>
        <dbReference type="SAM" id="MobiDB-lite"/>
    </source>
</evidence>
<protein>
    <recommendedName>
        <fullName evidence="2">F-box domain-containing protein</fullName>
    </recommendedName>
</protein>
<organism evidence="3 4">
    <name type="scientific">Alternaria panax</name>
    <dbReference type="NCBI Taxonomy" id="48097"/>
    <lineage>
        <taxon>Eukaryota</taxon>
        <taxon>Fungi</taxon>
        <taxon>Dikarya</taxon>
        <taxon>Ascomycota</taxon>
        <taxon>Pezizomycotina</taxon>
        <taxon>Dothideomycetes</taxon>
        <taxon>Pleosporomycetidae</taxon>
        <taxon>Pleosporales</taxon>
        <taxon>Pleosporineae</taxon>
        <taxon>Pleosporaceae</taxon>
        <taxon>Alternaria</taxon>
        <taxon>Alternaria sect. Panax</taxon>
    </lineage>
</organism>
<dbReference type="PROSITE" id="PS50181">
    <property type="entry name" value="FBOX"/>
    <property type="match status" value="1"/>
</dbReference>
<feature type="compositionally biased region" description="Basic and acidic residues" evidence="1">
    <location>
        <begin position="712"/>
        <end position="776"/>
    </location>
</feature>
<accession>A0AAD4IHF5</accession>
<feature type="domain" description="F-box" evidence="2">
    <location>
        <begin position="52"/>
        <end position="98"/>
    </location>
</feature>
<comment type="caution">
    <text evidence="3">The sequence shown here is derived from an EMBL/GenBank/DDBJ whole genome shotgun (WGS) entry which is preliminary data.</text>
</comment>